<dbReference type="Proteomes" id="UP000331127">
    <property type="component" value="Unassembled WGS sequence"/>
</dbReference>
<proteinExistence type="inferred from homology"/>
<evidence type="ECO:0000256" key="1">
    <source>
        <dbReference type="ARBA" id="ARBA00006739"/>
    </source>
</evidence>
<dbReference type="PANTHER" id="PTHR43398">
    <property type="entry name" value="DOLICHOL-PHOSPHATE MANNOSYLTRANSFERASE SUBUNIT 1"/>
    <property type="match status" value="1"/>
</dbReference>
<dbReference type="GO" id="GO:0006488">
    <property type="term" value="P:dolichol-linked oligosaccharide biosynthetic process"/>
    <property type="evidence" value="ECO:0007669"/>
    <property type="project" value="TreeGrafter"/>
</dbReference>
<dbReference type="InterPro" id="IPR001173">
    <property type="entry name" value="Glyco_trans_2-like"/>
</dbReference>
<dbReference type="RefSeq" id="WP_170322314.1">
    <property type="nucleotide sequence ID" value="NZ_BAAAHL010000077.1"/>
</dbReference>
<comment type="caution">
    <text evidence="5">The sequence shown here is derived from an EMBL/GenBank/DDBJ whole genome shotgun (WGS) entry which is preliminary data.</text>
</comment>
<dbReference type="GO" id="GO:0004582">
    <property type="term" value="F:dolichyl-phosphate beta-D-mannosyltransferase activity"/>
    <property type="evidence" value="ECO:0007669"/>
    <property type="project" value="InterPro"/>
</dbReference>
<evidence type="ECO:0000313" key="5">
    <source>
        <dbReference type="EMBL" id="GES07272.1"/>
    </source>
</evidence>
<keyword evidence="3 5" id="KW-0808">Transferase</keyword>
<dbReference type="Pfam" id="PF00535">
    <property type="entry name" value="Glycos_transf_2"/>
    <property type="match status" value="1"/>
</dbReference>
<dbReference type="EMBL" id="BLAE01000005">
    <property type="protein sequence ID" value="GES07272.1"/>
    <property type="molecule type" value="Genomic_DNA"/>
</dbReference>
<evidence type="ECO:0000313" key="6">
    <source>
        <dbReference type="Proteomes" id="UP000331127"/>
    </source>
</evidence>
<sequence>MTPSLSIVIPTFNESGNIAPLLAEIDDTIDARTAVEIIFVDDSTDDTPEVIDQESAGRRGSVSLIHRAAATGGLAGAVADGLRVARGSWVVVMDGDLQHPPSVIPALIAEGERTGAHLVVASRYIPGGDHGGLSGRHRVLASRLSTLAAKVLFRRLYRVSDPMSGYFAVRRTALRTDRLRPVGYKVLLEVIVRCQIRRISEVPYGFRERVAGDSKSSVREGVRFLRHLARLRVSTGSATLAGPREA</sequence>
<dbReference type="GO" id="GO:0006506">
    <property type="term" value="P:GPI anchor biosynthetic process"/>
    <property type="evidence" value="ECO:0007669"/>
    <property type="project" value="TreeGrafter"/>
</dbReference>
<feature type="domain" description="Glycosyltransferase 2-like" evidence="4">
    <location>
        <begin position="6"/>
        <end position="174"/>
    </location>
</feature>
<protein>
    <submittedName>
        <fullName evidence="5">Glycosyl transferase</fullName>
    </submittedName>
</protein>
<dbReference type="GO" id="GO:0035269">
    <property type="term" value="P:protein O-linked glycosylation via mannose"/>
    <property type="evidence" value="ECO:0007669"/>
    <property type="project" value="TreeGrafter"/>
</dbReference>
<gene>
    <name evidence="5" type="ORF">Amac_008670</name>
</gene>
<dbReference type="CDD" id="cd06442">
    <property type="entry name" value="DPM1_like"/>
    <property type="match status" value="1"/>
</dbReference>
<keyword evidence="2" id="KW-0328">Glycosyltransferase</keyword>
<accession>A0A5M3WGM1</accession>
<keyword evidence="6" id="KW-1185">Reference proteome</keyword>
<reference evidence="5 6" key="1">
    <citation type="submission" date="2019-10" db="EMBL/GenBank/DDBJ databases">
        <title>Whole genome shotgun sequence of Acrocarpospora macrocephala NBRC 16266.</title>
        <authorList>
            <person name="Ichikawa N."/>
            <person name="Kimura A."/>
            <person name="Kitahashi Y."/>
            <person name="Komaki H."/>
            <person name="Oguchi A."/>
        </authorList>
    </citation>
    <scope>NUCLEOTIDE SEQUENCE [LARGE SCALE GENOMIC DNA]</scope>
    <source>
        <strain evidence="5 6">NBRC 16266</strain>
    </source>
</reference>
<comment type="similarity">
    <text evidence="1">Belongs to the glycosyltransferase 2 family.</text>
</comment>
<organism evidence="5 6">
    <name type="scientific">Acrocarpospora macrocephala</name>
    <dbReference type="NCBI Taxonomy" id="150177"/>
    <lineage>
        <taxon>Bacteria</taxon>
        <taxon>Bacillati</taxon>
        <taxon>Actinomycetota</taxon>
        <taxon>Actinomycetes</taxon>
        <taxon>Streptosporangiales</taxon>
        <taxon>Streptosporangiaceae</taxon>
        <taxon>Acrocarpospora</taxon>
    </lineage>
</organism>
<dbReference type="InterPro" id="IPR029044">
    <property type="entry name" value="Nucleotide-diphossugar_trans"/>
</dbReference>
<evidence type="ECO:0000256" key="2">
    <source>
        <dbReference type="ARBA" id="ARBA00022676"/>
    </source>
</evidence>
<dbReference type="InterPro" id="IPR039528">
    <property type="entry name" value="DPM1-like"/>
</dbReference>
<dbReference type="AlphaFoldDB" id="A0A5M3WGM1"/>
<dbReference type="Gene3D" id="3.90.550.10">
    <property type="entry name" value="Spore Coat Polysaccharide Biosynthesis Protein SpsA, Chain A"/>
    <property type="match status" value="1"/>
</dbReference>
<dbReference type="GO" id="GO:0016020">
    <property type="term" value="C:membrane"/>
    <property type="evidence" value="ECO:0007669"/>
    <property type="project" value="GOC"/>
</dbReference>
<name>A0A5M3WGM1_9ACTN</name>
<dbReference type="PANTHER" id="PTHR43398:SF1">
    <property type="entry name" value="DOLICHOL-PHOSPHATE MANNOSYLTRANSFERASE SUBUNIT 1"/>
    <property type="match status" value="1"/>
</dbReference>
<evidence type="ECO:0000259" key="4">
    <source>
        <dbReference type="Pfam" id="PF00535"/>
    </source>
</evidence>
<dbReference type="SUPFAM" id="SSF53448">
    <property type="entry name" value="Nucleotide-diphospho-sugar transferases"/>
    <property type="match status" value="1"/>
</dbReference>
<evidence type="ECO:0000256" key="3">
    <source>
        <dbReference type="ARBA" id="ARBA00022679"/>
    </source>
</evidence>